<accession>A0AAP2Z912</accession>
<gene>
    <name evidence="6" type="ORF">OB919_13300</name>
</gene>
<feature type="transmembrane region" description="Helical" evidence="5">
    <location>
        <begin position="6"/>
        <end position="28"/>
    </location>
</feature>
<feature type="transmembrane region" description="Helical" evidence="5">
    <location>
        <begin position="125"/>
        <end position="158"/>
    </location>
</feature>
<dbReference type="InterPro" id="IPR007318">
    <property type="entry name" value="Phopholipid_MeTrfase"/>
</dbReference>
<dbReference type="GO" id="GO:0012505">
    <property type="term" value="C:endomembrane system"/>
    <property type="evidence" value="ECO:0007669"/>
    <property type="project" value="UniProtKB-SubCell"/>
</dbReference>
<sequence>MIVLVAFAVGLVTAGIFLIGVVITISDAGPRLWPHGERDWTYWVHYLGWGVHVPAFVLTVFLDAGSFFTPGPLAVGVGLFLIATGLVVAVAAIAQLGLATSTGIPGELYTNGLYRYSRNPQTVGLVTAIAGAFIATGSMYVLILGGLDALVLLLAAIAEESWLEDQYGNSYEVYRDQTPRFIGLLIQNG</sequence>
<proteinExistence type="predicted"/>
<reference evidence="6 7" key="1">
    <citation type="submission" date="2022-09" db="EMBL/GenBank/DDBJ databases">
        <title>Enrichment on poylsaccharides allowed isolation of novel metabolic and taxonomic groups of Haloarchaea.</title>
        <authorList>
            <person name="Sorokin D.Y."/>
            <person name="Elcheninov A.G."/>
            <person name="Khizhniak T.V."/>
            <person name="Kolganova T.V."/>
            <person name="Kublanov I.V."/>
        </authorList>
    </citation>
    <scope>NUCLEOTIDE SEQUENCE [LARGE SCALE GENOMIC DNA]</scope>
    <source>
        <strain evidence="6 7">AArc-curdl1</strain>
    </source>
</reference>
<evidence type="ECO:0000256" key="1">
    <source>
        <dbReference type="ARBA" id="ARBA00004127"/>
    </source>
</evidence>
<keyword evidence="2 5" id="KW-0812">Transmembrane</keyword>
<evidence type="ECO:0000313" key="6">
    <source>
        <dbReference type="EMBL" id="MCU4752941.1"/>
    </source>
</evidence>
<name>A0AAP2Z912_9EURY</name>
<feature type="transmembrane region" description="Helical" evidence="5">
    <location>
        <begin position="40"/>
        <end position="61"/>
    </location>
</feature>
<dbReference type="Pfam" id="PF04191">
    <property type="entry name" value="PEMT"/>
    <property type="match status" value="1"/>
</dbReference>
<evidence type="ECO:0000256" key="3">
    <source>
        <dbReference type="ARBA" id="ARBA00022989"/>
    </source>
</evidence>
<comment type="subcellular location">
    <subcellularLocation>
        <location evidence="1">Endomembrane system</location>
        <topology evidence="1">Multi-pass membrane protein</topology>
    </subcellularLocation>
</comment>
<keyword evidence="4 5" id="KW-0472">Membrane</keyword>
<dbReference type="Gene3D" id="1.20.120.1630">
    <property type="match status" value="1"/>
</dbReference>
<organism evidence="6 7">
    <name type="scientific">Natronosalvus hydrolyticus</name>
    <dbReference type="NCBI Taxonomy" id="2979988"/>
    <lineage>
        <taxon>Archaea</taxon>
        <taxon>Methanobacteriati</taxon>
        <taxon>Methanobacteriota</taxon>
        <taxon>Stenosarchaea group</taxon>
        <taxon>Halobacteria</taxon>
        <taxon>Halobacteriales</taxon>
        <taxon>Natrialbaceae</taxon>
        <taxon>Natronosalvus</taxon>
    </lineage>
</organism>
<dbReference type="RefSeq" id="WP_342809267.1">
    <property type="nucleotide sequence ID" value="NZ_JAOPJZ010000011.1"/>
</dbReference>
<dbReference type="AlphaFoldDB" id="A0AAP2Z912"/>
<keyword evidence="7" id="KW-1185">Reference proteome</keyword>
<dbReference type="EMBL" id="JAOPJZ010000011">
    <property type="protein sequence ID" value="MCU4752941.1"/>
    <property type="molecule type" value="Genomic_DNA"/>
</dbReference>
<keyword evidence="3 5" id="KW-1133">Transmembrane helix</keyword>
<evidence type="ECO:0000313" key="7">
    <source>
        <dbReference type="Proteomes" id="UP001321047"/>
    </source>
</evidence>
<evidence type="ECO:0000256" key="2">
    <source>
        <dbReference type="ARBA" id="ARBA00022692"/>
    </source>
</evidence>
<dbReference type="Proteomes" id="UP001321047">
    <property type="component" value="Unassembled WGS sequence"/>
</dbReference>
<feature type="transmembrane region" description="Helical" evidence="5">
    <location>
        <begin position="73"/>
        <end position="94"/>
    </location>
</feature>
<comment type="caution">
    <text evidence="6">The sequence shown here is derived from an EMBL/GenBank/DDBJ whole genome shotgun (WGS) entry which is preliminary data.</text>
</comment>
<evidence type="ECO:0000256" key="5">
    <source>
        <dbReference type="SAM" id="Phobius"/>
    </source>
</evidence>
<evidence type="ECO:0008006" key="8">
    <source>
        <dbReference type="Google" id="ProtNLM"/>
    </source>
</evidence>
<evidence type="ECO:0000256" key="4">
    <source>
        <dbReference type="ARBA" id="ARBA00023136"/>
    </source>
</evidence>
<protein>
    <recommendedName>
        <fullName evidence="8">Isoprenylcysteine carboxylmethyltransferase family protein</fullName>
    </recommendedName>
</protein>